<comment type="caution">
    <text evidence="12">The sequence shown here is derived from an EMBL/GenBank/DDBJ whole genome shotgun (WGS) entry which is preliminary data.</text>
</comment>
<evidence type="ECO:0000256" key="5">
    <source>
        <dbReference type="ARBA" id="ARBA00022741"/>
    </source>
</evidence>
<accession>A0ABP6SV42</accession>
<evidence type="ECO:0000256" key="6">
    <source>
        <dbReference type="ARBA" id="ARBA00022777"/>
    </source>
</evidence>
<keyword evidence="4" id="KW-0808">Transferase</keyword>
<evidence type="ECO:0000256" key="1">
    <source>
        <dbReference type="ARBA" id="ARBA00000085"/>
    </source>
</evidence>
<sequence>MKRLLRSLWDEPPPASSPVPIRWDAVLLAVLAAAVLLEGLLRPELPWRAATVVVGLAVLPTLLWRRTRPLLAVVVAFGVTGLASPVIGAEPRLASMVYLLLLPYGLFRWGSGRAIVVGTGVLVAKVGSGLLLDLSPGDAAGGLAVLVATAATGAAVRYRANARARELAQVTLVERERLARDLHDTVAHHVSAMVIRAQAGIAVAATAPDAAVDALRVIEAEASRTLAEMRSIVRVLRSDDAAERMPAPRAADLARLAADPASGPPVDVRFVGNLDELPPPIDSAIYRLGQESITNARRHARHATRIEVRVVADADTVSLRVSDDGDPGSSRAPGYGILGMIERADLLGGRCAAGPAPGRGWTVDVVLPRTAA</sequence>
<dbReference type="Pfam" id="PF07730">
    <property type="entry name" value="HisKA_3"/>
    <property type="match status" value="1"/>
</dbReference>
<keyword evidence="6 12" id="KW-0418">Kinase</keyword>
<dbReference type="PANTHER" id="PTHR24421">
    <property type="entry name" value="NITRATE/NITRITE SENSOR PROTEIN NARX-RELATED"/>
    <property type="match status" value="1"/>
</dbReference>
<evidence type="ECO:0000313" key="12">
    <source>
        <dbReference type="EMBL" id="GAA3384817.1"/>
    </source>
</evidence>
<dbReference type="RefSeq" id="WP_345727350.1">
    <property type="nucleotide sequence ID" value="NZ_BAAAYN010000010.1"/>
</dbReference>
<keyword evidence="9" id="KW-0472">Membrane</keyword>
<keyword evidence="5" id="KW-0547">Nucleotide-binding</keyword>
<dbReference type="SUPFAM" id="SSF55874">
    <property type="entry name" value="ATPase domain of HSP90 chaperone/DNA topoisomerase II/histidine kinase"/>
    <property type="match status" value="1"/>
</dbReference>
<dbReference type="CDD" id="cd16917">
    <property type="entry name" value="HATPase_UhpB-NarQ-NarX-like"/>
    <property type="match status" value="1"/>
</dbReference>
<gene>
    <name evidence="12" type="ORF">GCM10020369_15960</name>
</gene>
<dbReference type="EMBL" id="BAAAYN010000010">
    <property type="protein sequence ID" value="GAA3384817.1"/>
    <property type="molecule type" value="Genomic_DNA"/>
</dbReference>
<dbReference type="InterPro" id="IPR011712">
    <property type="entry name" value="Sig_transdc_His_kin_sub3_dim/P"/>
</dbReference>
<evidence type="ECO:0000256" key="2">
    <source>
        <dbReference type="ARBA" id="ARBA00012438"/>
    </source>
</evidence>
<keyword evidence="9" id="KW-1133">Transmembrane helix</keyword>
<feature type="domain" description="Histidine kinase/HSP90-like ATPase" evidence="10">
    <location>
        <begin position="284"/>
        <end position="370"/>
    </location>
</feature>
<dbReference type="PANTHER" id="PTHR24421:SF10">
    <property type="entry name" value="NITRATE_NITRITE SENSOR PROTEIN NARQ"/>
    <property type="match status" value="1"/>
</dbReference>
<evidence type="ECO:0000256" key="7">
    <source>
        <dbReference type="ARBA" id="ARBA00022840"/>
    </source>
</evidence>
<dbReference type="InterPro" id="IPR036890">
    <property type="entry name" value="HATPase_C_sf"/>
</dbReference>
<feature type="transmembrane region" description="Helical" evidence="9">
    <location>
        <begin position="70"/>
        <end position="87"/>
    </location>
</feature>
<dbReference type="Proteomes" id="UP001501676">
    <property type="component" value="Unassembled WGS sequence"/>
</dbReference>
<dbReference type="Gene3D" id="3.30.565.10">
    <property type="entry name" value="Histidine kinase-like ATPase, C-terminal domain"/>
    <property type="match status" value="1"/>
</dbReference>
<evidence type="ECO:0000256" key="4">
    <source>
        <dbReference type="ARBA" id="ARBA00022679"/>
    </source>
</evidence>
<dbReference type="EC" id="2.7.13.3" evidence="2"/>
<evidence type="ECO:0000256" key="9">
    <source>
        <dbReference type="SAM" id="Phobius"/>
    </source>
</evidence>
<keyword evidence="8" id="KW-0902">Two-component regulatory system</keyword>
<keyword evidence="7" id="KW-0067">ATP-binding</keyword>
<comment type="catalytic activity">
    <reaction evidence="1">
        <text>ATP + protein L-histidine = ADP + protein N-phospho-L-histidine.</text>
        <dbReference type="EC" id="2.7.13.3"/>
    </reaction>
</comment>
<feature type="domain" description="Signal transduction histidine kinase subgroup 3 dimerisation and phosphoacceptor" evidence="11">
    <location>
        <begin position="174"/>
        <end position="240"/>
    </location>
</feature>
<evidence type="ECO:0000259" key="10">
    <source>
        <dbReference type="Pfam" id="PF02518"/>
    </source>
</evidence>
<keyword evidence="3" id="KW-0597">Phosphoprotein</keyword>
<keyword evidence="13" id="KW-1185">Reference proteome</keyword>
<dbReference type="Pfam" id="PF02518">
    <property type="entry name" value="HATPase_c"/>
    <property type="match status" value="1"/>
</dbReference>
<reference evidence="13" key="1">
    <citation type="journal article" date="2019" name="Int. J. Syst. Evol. Microbiol.">
        <title>The Global Catalogue of Microorganisms (GCM) 10K type strain sequencing project: providing services to taxonomists for standard genome sequencing and annotation.</title>
        <authorList>
            <consortium name="The Broad Institute Genomics Platform"/>
            <consortium name="The Broad Institute Genome Sequencing Center for Infectious Disease"/>
            <person name="Wu L."/>
            <person name="Ma J."/>
        </authorList>
    </citation>
    <scope>NUCLEOTIDE SEQUENCE [LARGE SCALE GENOMIC DNA]</scope>
    <source>
        <strain evidence="13">JCM 9458</strain>
    </source>
</reference>
<dbReference type="Gene3D" id="1.20.5.1930">
    <property type="match status" value="1"/>
</dbReference>
<evidence type="ECO:0000256" key="8">
    <source>
        <dbReference type="ARBA" id="ARBA00023012"/>
    </source>
</evidence>
<name>A0ABP6SV42_9ACTN</name>
<proteinExistence type="predicted"/>
<evidence type="ECO:0000259" key="11">
    <source>
        <dbReference type="Pfam" id="PF07730"/>
    </source>
</evidence>
<evidence type="ECO:0000313" key="13">
    <source>
        <dbReference type="Proteomes" id="UP001501676"/>
    </source>
</evidence>
<keyword evidence="9" id="KW-0812">Transmembrane</keyword>
<evidence type="ECO:0000256" key="3">
    <source>
        <dbReference type="ARBA" id="ARBA00022553"/>
    </source>
</evidence>
<protein>
    <recommendedName>
        <fullName evidence="2">histidine kinase</fullName>
        <ecNumber evidence="2">2.7.13.3</ecNumber>
    </recommendedName>
</protein>
<organism evidence="12 13">
    <name type="scientific">Cryptosporangium minutisporangium</name>
    <dbReference type="NCBI Taxonomy" id="113569"/>
    <lineage>
        <taxon>Bacteria</taxon>
        <taxon>Bacillati</taxon>
        <taxon>Actinomycetota</taxon>
        <taxon>Actinomycetes</taxon>
        <taxon>Cryptosporangiales</taxon>
        <taxon>Cryptosporangiaceae</taxon>
        <taxon>Cryptosporangium</taxon>
    </lineage>
</organism>
<dbReference type="InterPro" id="IPR050482">
    <property type="entry name" value="Sensor_HK_TwoCompSys"/>
</dbReference>
<dbReference type="InterPro" id="IPR003594">
    <property type="entry name" value="HATPase_dom"/>
</dbReference>
<dbReference type="GO" id="GO:0016301">
    <property type="term" value="F:kinase activity"/>
    <property type="evidence" value="ECO:0007669"/>
    <property type="project" value="UniProtKB-KW"/>
</dbReference>